<evidence type="ECO:0000259" key="1">
    <source>
        <dbReference type="Pfam" id="PF00534"/>
    </source>
</evidence>
<dbReference type="HOGENOM" id="CLU_055430_0_0_10"/>
<dbReference type="RefSeq" id="WP_007652855.1">
    <property type="nucleotide sequence ID" value="NZ_JH976472.1"/>
</dbReference>
<dbReference type="SUPFAM" id="SSF53756">
    <property type="entry name" value="UDP-Glycosyltransferase/glycogen phosphorylase"/>
    <property type="match status" value="1"/>
</dbReference>
<proteinExistence type="predicted"/>
<dbReference type="Gene3D" id="3.40.50.2000">
    <property type="entry name" value="Glycogen Phosphorylase B"/>
    <property type="match status" value="2"/>
</dbReference>
<evidence type="ECO:0000313" key="2">
    <source>
        <dbReference type="EMBL" id="EKN16400.1"/>
    </source>
</evidence>
<reference evidence="2 3" key="1">
    <citation type="submission" date="2012-02" db="EMBL/GenBank/DDBJ databases">
        <title>The Genome Sequence of Parabacteroides goldsteinii CL02T12C30.</title>
        <authorList>
            <consortium name="The Broad Institute Genome Sequencing Platform"/>
            <person name="Earl A."/>
            <person name="Ward D."/>
            <person name="Feldgarden M."/>
            <person name="Gevers D."/>
            <person name="Zitomersky N.L."/>
            <person name="Coyne M.J."/>
            <person name="Comstock L.E."/>
            <person name="Young S.K."/>
            <person name="Zeng Q."/>
            <person name="Gargeya S."/>
            <person name="Fitzgerald M."/>
            <person name="Haas B."/>
            <person name="Abouelleil A."/>
            <person name="Alvarado L."/>
            <person name="Arachchi H.M."/>
            <person name="Berlin A."/>
            <person name="Chapman S.B."/>
            <person name="Gearin G."/>
            <person name="Goldberg J."/>
            <person name="Griggs A."/>
            <person name="Gujja S."/>
            <person name="Hansen M."/>
            <person name="Heiman D."/>
            <person name="Howarth C."/>
            <person name="Larimer J."/>
            <person name="Lui A."/>
            <person name="MacDonald P.J.P."/>
            <person name="McCowen C."/>
            <person name="Montmayeur A."/>
            <person name="Murphy C."/>
            <person name="Neiman D."/>
            <person name="Pearson M."/>
            <person name="Priest M."/>
            <person name="Roberts A."/>
            <person name="Saif S."/>
            <person name="Shea T."/>
            <person name="Sisk P."/>
            <person name="Stolte C."/>
            <person name="Sykes S."/>
            <person name="Wortman J."/>
            <person name="Nusbaum C."/>
            <person name="Birren B."/>
        </authorList>
    </citation>
    <scope>NUCLEOTIDE SEQUENCE [LARGE SCALE GENOMIC DNA]</scope>
    <source>
        <strain evidence="2 3">CL02T12C30</strain>
    </source>
</reference>
<dbReference type="Pfam" id="PF00534">
    <property type="entry name" value="Glycos_transf_1"/>
    <property type="match status" value="1"/>
</dbReference>
<comment type="caution">
    <text evidence="2">The sequence shown here is derived from an EMBL/GenBank/DDBJ whole genome shotgun (WGS) entry which is preliminary data.</text>
</comment>
<dbReference type="PANTHER" id="PTHR45947:SF3">
    <property type="entry name" value="SULFOQUINOVOSYL TRANSFERASE SQD2"/>
    <property type="match status" value="1"/>
</dbReference>
<dbReference type="EMBL" id="AGZO01000014">
    <property type="protein sequence ID" value="EKN16400.1"/>
    <property type="molecule type" value="Genomic_DNA"/>
</dbReference>
<protein>
    <recommendedName>
        <fullName evidence="1">Glycosyl transferase family 1 domain-containing protein</fullName>
    </recommendedName>
</protein>
<dbReference type="InterPro" id="IPR050194">
    <property type="entry name" value="Glycosyltransferase_grp1"/>
</dbReference>
<dbReference type="PANTHER" id="PTHR45947">
    <property type="entry name" value="SULFOQUINOVOSYL TRANSFERASE SQD2"/>
    <property type="match status" value="1"/>
</dbReference>
<dbReference type="GO" id="GO:0016757">
    <property type="term" value="F:glycosyltransferase activity"/>
    <property type="evidence" value="ECO:0007669"/>
    <property type="project" value="InterPro"/>
</dbReference>
<gene>
    <name evidence="2" type="ORF">HMPREF1076_01534</name>
</gene>
<dbReference type="AlphaFoldDB" id="K5ZYL4"/>
<evidence type="ECO:0000313" key="3">
    <source>
        <dbReference type="Proteomes" id="UP000006330"/>
    </source>
</evidence>
<dbReference type="InterPro" id="IPR001296">
    <property type="entry name" value="Glyco_trans_1"/>
</dbReference>
<dbReference type="Proteomes" id="UP000006330">
    <property type="component" value="Unassembled WGS sequence"/>
</dbReference>
<dbReference type="CDD" id="cd03801">
    <property type="entry name" value="GT4_PimA-like"/>
    <property type="match status" value="1"/>
</dbReference>
<feature type="domain" description="Glycosyl transferase family 1" evidence="1">
    <location>
        <begin position="207"/>
        <end position="358"/>
    </location>
</feature>
<name>K5ZYL4_9BACT</name>
<accession>K5ZYL4</accession>
<sequence length="383" mass="44961">MNTDKNLTLIFNHFEKEHLGKDVFLVPYYLGKLLHYNVTIVYPHTVTNVDFPEELKGVRLVPLKFNKRLPFSPFWYTLNFYMYLLRNARNIDLLMRFHYSLQTQLMVIFYKLLNRNGKAYVKLDIGFESIKRAHNSQKCSWIKRMVKAWISRYFIESVNLVSCETAQAYRLLRESPLEGFQFGDKLFLMPNGFDEELLESYNLKEKIFTEKENLIITVGRLGTPQKNTDMFLRALSNVDLHEWKVCLIGPIEESFQANIKAFFERHPEKKEQVIFTGPIYDKKELWEYYNRAKVFVLTSSWESYGLVLNEAQHFRNYLVSSPVGAFDDLSCCGKYGKKVGINNDEDLADTLADIVNGKIDIDVYRNFDATSLSWENMVKLLNL</sequence>
<organism evidence="2 3">
    <name type="scientific">Parabacteroides goldsteinii CL02T12C30</name>
    <dbReference type="NCBI Taxonomy" id="999418"/>
    <lineage>
        <taxon>Bacteria</taxon>
        <taxon>Pseudomonadati</taxon>
        <taxon>Bacteroidota</taxon>
        <taxon>Bacteroidia</taxon>
        <taxon>Bacteroidales</taxon>
        <taxon>Tannerellaceae</taxon>
        <taxon>Parabacteroides</taxon>
    </lineage>
</organism>